<evidence type="ECO:0000256" key="1">
    <source>
        <dbReference type="SAM" id="MobiDB-lite"/>
    </source>
</evidence>
<keyword evidence="4" id="KW-1185">Reference proteome</keyword>
<evidence type="ECO:0000313" key="3">
    <source>
        <dbReference type="EMBL" id="PRY91913.1"/>
    </source>
</evidence>
<organism evidence="3 4">
    <name type="scientific">Hasllibacter halocynthiae</name>
    <dbReference type="NCBI Taxonomy" id="595589"/>
    <lineage>
        <taxon>Bacteria</taxon>
        <taxon>Pseudomonadati</taxon>
        <taxon>Pseudomonadota</taxon>
        <taxon>Alphaproteobacteria</taxon>
        <taxon>Rhodobacterales</taxon>
        <taxon>Roseobacteraceae</taxon>
        <taxon>Hasllibacter</taxon>
    </lineage>
</organism>
<dbReference type="AlphaFoldDB" id="A0A2T0WYY5"/>
<sequence length="359" mass="38687">MEGWRAGRPAAALMGEFSAGKSSLLNLVLGDEGALPAGAVATNLPPVWMTCGPRPAARVLRRDGRLAPSSLDEVLEAADPEVLAVRLEHPAPALERIDLIDTPGISDPRRDAAALRFLTPYLDFVLWCTAAEQAWRRSEARFWQAMPAALRVRSHLVVTRMDLMASPRDRAKVLARLRAETARDFAAVLPLATPDAARAREGGDAALWASSGGEALEDALEAAVAAAEDAARRRADPTGPGPEAGTAGEDGEAGGEGRPLDVAALLSRRKNEQPWDHLERMNVQLTGQEGVSTSRRAVLAAIARPVPRDAADWPRAMVQLERELTDHARDAWHVLQDGPGPADPERQNRRLGGRDHVEH</sequence>
<dbReference type="InterPro" id="IPR027417">
    <property type="entry name" value="P-loop_NTPase"/>
</dbReference>
<dbReference type="SUPFAM" id="SSF52540">
    <property type="entry name" value="P-loop containing nucleoside triphosphate hydrolases"/>
    <property type="match status" value="1"/>
</dbReference>
<name>A0A2T0WYY5_9RHOB</name>
<feature type="compositionally biased region" description="Low complexity" evidence="1">
    <location>
        <begin position="237"/>
        <end position="247"/>
    </location>
</feature>
<feature type="region of interest" description="Disordered" evidence="1">
    <location>
        <begin position="227"/>
        <end position="258"/>
    </location>
</feature>
<proteinExistence type="predicted"/>
<feature type="domain" description="Dynamin N-terminal" evidence="2">
    <location>
        <begin position="12"/>
        <end position="159"/>
    </location>
</feature>
<evidence type="ECO:0000313" key="4">
    <source>
        <dbReference type="Proteomes" id="UP000238801"/>
    </source>
</evidence>
<reference evidence="3 4" key="1">
    <citation type="submission" date="2018-03" db="EMBL/GenBank/DDBJ databases">
        <title>Genomic Encyclopedia of Archaeal and Bacterial Type Strains, Phase II (KMG-II): from individual species to whole genera.</title>
        <authorList>
            <person name="Goeker M."/>
        </authorList>
    </citation>
    <scope>NUCLEOTIDE SEQUENCE [LARGE SCALE GENOMIC DNA]</scope>
    <source>
        <strain evidence="3 4">DSM 29318</strain>
    </source>
</reference>
<accession>A0A2T0WYY5</accession>
<evidence type="ECO:0000259" key="2">
    <source>
        <dbReference type="Pfam" id="PF00350"/>
    </source>
</evidence>
<dbReference type="Pfam" id="PF00350">
    <property type="entry name" value="Dynamin_N"/>
    <property type="match status" value="1"/>
</dbReference>
<feature type="region of interest" description="Disordered" evidence="1">
    <location>
        <begin position="333"/>
        <end position="359"/>
    </location>
</feature>
<gene>
    <name evidence="3" type="ORF">BCF33_2795</name>
</gene>
<dbReference type="EMBL" id="PVTT01000004">
    <property type="protein sequence ID" value="PRY91913.1"/>
    <property type="molecule type" value="Genomic_DNA"/>
</dbReference>
<feature type="compositionally biased region" description="Basic and acidic residues" evidence="1">
    <location>
        <begin position="343"/>
        <end position="359"/>
    </location>
</feature>
<dbReference type="Gene3D" id="3.40.50.300">
    <property type="entry name" value="P-loop containing nucleotide triphosphate hydrolases"/>
    <property type="match status" value="1"/>
</dbReference>
<protein>
    <submittedName>
        <fullName evidence="3">Dynamin family protein</fullName>
    </submittedName>
</protein>
<dbReference type="InterPro" id="IPR045063">
    <property type="entry name" value="Dynamin_N"/>
</dbReference>
<dbReference type="Proteomes" id="UP000238801">
    <property type="component" value="Unassembled WGS sequence"/>
</dbReference>
<comment type="caution">
    <text evidence="3">The sequence shown here is derived from an EMBL/GenBank/DDBJ whole genome shotgun (WGS) entry which is preliminary data.</text>
</comment>